<dbReference type="EMBL" id="KK103531">
    <property type="protein sequence ID" value="KIY95390.1"/>
    <property type="molecule type" value="Genomic_DNA"/>
</dbReference>
<dbReference type="KEGG" id="mng:MNEG_12573"/>
<dbReference type="STRING" id="145388.A0A0D2MKE2"/>
<dbReference type="GeneID" id="25729949"/>
<sequence>MLPAGAAKLMLHVGETTIGVPFSRAQADQLDSAIKQLLTTFAEKQKAERPRRWEMMEVRFKGDPAAAGGIDLLEVFCNPNAHATAFEAKLLVTIKAGDVSVTTEGRLSAFKADLDNYLATAP</sequence>
<name>A0A0D2MKE2_9CHLO</name>
<dbReference type="Proteomes" id="UP000054498">
    <property type="component" value="Unassembled WGS sequence"/>
</dbReference>
<evidence type="ECO:0000313" key="2">
    <source>
        <dbReference type="Proteomes" id="UP000054498"/>
    </source>
</evidence>
<reference evidence="1 2" key="1">
    <citation type="journal article" date="2013" name="BMC Genomics">
        <title>Reconstruction of the lipid metabolism for the microalga Monoraphidium neglectum from its genome sequence reveals characteristics suitable for biofuel production.</title>
        <authorList>
            <person name="Bogen C."/>
            <person name="Al-Dilaimi A."/>
            <person name="Albersmeier A."/>
            <person name="Wichmann J."/>
            <person name="Grundmann M."/>
            <person name="Rupp O."/>
            <person name="Lauersen K.J."/>
            <person name="Blifernez-Klassen O."/>
            <person name="Kalinowski J."/>
            <person name="Goesmann A."/>
            <person name="Mussgnug J.H."/>
            <person name="Kruse O."/>
        </authorList>
    </citation>
    <scope>NUCLEOTIDE SEQUENCE [LARGE SCALE GENOMIC DNA]</scope>
    <source>
        <strain evidence="1 2">SAG 48.87</strain>
    </source>
</reference>
<dbReference type="RefSeq" id="XP_013894410.1">
    <property type="nucleotide sequence ID" value="XM_014038956.1"/>
</dbReference>
<protein>
    <submittedName>
        <fullName evidence="1">Uncharacterized protein</fullName>
    </submittedName>
</protein>
<dbReference type="AlphaFoldDB" id="A0A0D2MKE2"/>
<evidence type="ECO:0000313" key="1">
    <source>
        <dbReference type="EMBL" id="KIY95390.1"/>
    </source>
</evidence>
<gene>
    <name evidence="1" type="ORF">MNEG_12573</name>
</gene>
<proteinExistence type="predicted"/>
<accession>A0A0D2MKE2</accession>
<keyword evidence="2" id="KW-1185">Reference proteome</keyword>
<organism evidence="1 2">
    <name type="scientific">Monoraphidium neglectum</name>
    <dbReference type="NCBI Taxonomy" id="145388"/>
    <lineage>
        <taxon>Eukaryota</taxon>
        <taxon>Viridiplantae</taxon>
        <taxon>Chlorophyta</taxon>
        <taxon>core chlorophytes</taxon>
        <taxon>Chlorophyceae</taxon>
        <taxon>CS clade</taxon>
        <taxon>Sphaeropleales</taxon>
        <taxon>Selenastraceae</taxon>
        <taxon>Monoraphidium</taxon>
    </lineage>
</organism>
<dbReference type="OrthoDB" id="2018788at2759"/>